<protein>
    <recommendedName>
        <fullName evidence="4">Calcium-binding protein</fullName>
    </recommendedName>
</protein>
<dbReference type="Gene3D" id="2.150.10.10">
    <property type="entry name" value="Serralysin-like metalloprotease, C-terminal"/>
    <property type="match status" value="1"/>
</dbReference>
<proteinExistence type="predicted"/>
<organism evidence="2 3">
    <name type="scientific">Methylomonas rivi</name>
    <dbReference type="NCBI Taxonomy" id="2952226"/>
    <lineage>
        <taxon>Bacteria</taxon>
        <taxon>Pseudomonadati</taxon>
        <taxon>Pseudomonadota</taxon>
        <taxon>Gammaproteobacteria</taxon>
        <taxon>Methylococcales</taxon>
        <taxon>Methylococcaceae</taxon>
        <taxon>Methylomonas</taxon>
    </lineage>
</organism>
<dbReference type="InterPro" id="IPR001343">
    <property type="entry name" value="Hemolysn_Ca-bd"/>
</dbReference>
<keyword evidence="3" id="KW-1185">Reference proteome</keyword>
<dbReference type="Proteomes" id="UP001524586">
    <property type="component" value="Unassembled WGS sequence"/>
</dbReference>
<dbReference type="EMBL" id="JANIBK010000355">
    <property type="protein sequence ID" value="MCQ8131085.1"/>
    <property type="molecule type" value="Genomic_DNA"/>
</dbReference>
<dbReference type="SUPFAM" id="SSF51120">
    <property type="entry name" value="beta-Roll"/>
    <property type="match status" value="1"/>
</dbReference>
<gene>
    <name evidence="2" type="ORF">NP596_21700</name>
</gene>
<evidence type="ECO:0008006" key="4">
    <source>
        <dbReference type="Google" id="ProtNLM"/>
    </source>
</evidence>
<sequence length="258" mass="27373">VLAQLLTDFAAADRTGQLALLDAILKAWSDTSPMAATFTGAYDSHNLTVNMQNLAAGSAAYNALADKLTILERFNGRTFTAVPDGTAAATVNLWTTSQDLLQRSYDSLKESVYQSLAIQTRLKPLLDLVGLSVAAEGIQLDFTELNQELDARIAADEINGFADLVELAVATNATLIANGWQGWWKVFSFLDTHSMTTEMRNVLDMAGLSLNGTTQSDAIVANSTNDTISAGDSNDWVYGAGGDDRIDGGAGDDVLLGG</sequence>
<evidence type="ECO:0000313" key="3">
    <source>
        <dbReference type="Proteomes" id="UP001524586"/>
    </source>
</evidence>
<feature type="non-terminal residue" evidence="2">
    <location>
        <position position="1"/>
    </location>
</feature>
<dbReference type="Pfam" id="PF00353">
    <property type="entry name" value="HemolysinCabind"/>
    <property type="match status" value="1"/>
</dbReference>
<evidence type="ECO:0000313" key="2">
    <source>
        <dbReference type="EMBL" id="MCQ8131085.1"/>
    </source>
</evidence>
<feature type="non-terminal residue" evidence="2">
    <location>
        <position position="258"/>
    </location>
</feature>
<comment type="caution">
    <text evidence="2">The sequence shown here is derived from an EMBL/GenBank/DDBJ whole genome shotgun (WGS) entry which is preliminary data.</text>
</comment>
<accession>A0ABT1UB35</accession>
<reference evidence="2 3" key="1">
    <citation type="submission" date="2022-07" db="EMBL/GenBank/DDBJ databases">
        <title>Methylomonas rivi sp. nov., Methylomonas rosea sp. nov., Methylomonas aureus sp. nov. and Methylomonas subterranea sp. nov., four novel methanotrophs isolated from a freshwater creek and the deep terrestrial subsurface.</title>
        <authorList>
            <person name="Abin C."/>
            <person name="Sankaranarayanan K."/>
            <person name="Garner C."/>
            <person name="Sindelar R."/>
            <person name="Kotary K."/>
            <person name="Garner R."/>
            <person name="Barclay S."/>
            <person name="Lawson P."/>
            <person name="Krumholz L."/>
        </authorList>
    </citation>
    <scope>NUCLEOTIDE SEQUENCE [LARGE SCALE GENOMIC DNA]</scope>
    <source>
        <strain evidence="2 3">WSC-6</strain>
    </source>
</reference>
<dbReference type="InterPro" id="IPR011049">
    <property type="entry name" value="Serralysin-like_metalloprot_C"/>
</dbReference>
<evidence type="ECO:0000256" key="1">
    <source>
        <dbReference type="ARBA" id="ARBA00022837"/>
    </source>
</evidence>
<keyword evidence="1" id="KW-0106">Calcium</keyword>
<name>A0ABT1UB35_9GAMM</name>